<accession>A0A8E1RYL1</accession>
<evidence type="ECO:0000259" key="1">
    <source>
        <dbReference type="Pfam" id="PF18593"/>
    </source>
</evidence>
<name>A0A8E1RYL1_9GAMM</name>
<protein>
    <recommendedName>
        <fullName evidence="1">CdiI immunity protein domain-containing protein</fullName>
    </recommendedName>
</protein>
<gene>
    <name evidence="2" type="ORF">SA3R_12835</name>
</gene>
<reference evidence="2 3" key="1">
    <citation type="journal article" date="2016" name="Front. Microbiol.">
        <title>Genomic Resource of Rice Seed Associated Bacteria.</title>
        <authorList>
            <person name="Midha S."/>
            <person name="Bansal K."/>
            <person name="Sharma S."/>
            <person name="Kumar N."/>
            <person name="Patil P.P."/>
            <person name="Chaudhry V."/>
            <person name="Patil P.B."/>
        </authorList>
    </citation>
    <scope>NUCLEOTIDE SEQUENCE [LARGE SCALE GENOMIC DNA]</scope>
    <source>
        <strain evidence="2 3">SA3</strain>
    </source>
</reference>
<evidence type="ECO:0000313" key="2">
    <source>
        <dbReference type="EMBL" id="KTS67549.1"/>
    </source>
</evidence>
<organism evidence="2 3">
    <name type="scientific">Pantoea dispersa</name>
    <dbReference type="NCBI Taxonomy" id="59814"/>
    <lineage>
        <taxon>Bacteria</taxon>
        <taxon>Pseudomonadati</taxon>
        <taxon>Pseudomonadota</taxon>
        <taxon>Gammaproteobacteria</taxon>
        <taxon>Enterobacterales</taxon>
        <taxon>Erwiniaceae</taxon>
        <taxon>Pantoea</taxon>
    </lineage>
</organism>
<dbReference type="AlphaFoldDB" id="A0A8E1RYL1"/>
<dbReference type="Proteomes" id="UP000071979">
    <property type="component" value="Unassembled WGS sequence"/>
</dbReference>
<evidence type="ECO:0000313" key="3">
    <source>
        <dbReference type="Proteomes" id="UP000071979"/>
    </source>
</evidence>
<sequence>MDRISISELDNLIGIWFGQDYDLFEPGDEIEPKIEAYIREAHKGNLHAMLADIELFLAECDDVESDFRDRYKREFVPANWDTTAGAFLSLVHKKVSAALTS</sequence>
<dbReference type="EMBL" id="LDSE01000022">
    <property type="protein sequence ID" value="KTS67549.1"/>
    <property type="molecule type" value="Genomic_DNA"/>
</dbReference>
<comment type="caution">
    <text evidence="2">The sequence shown here is derived from an EMBL/GenBank/DDBJ whole genome shotgun (WGS) entry which is preliminary data.</text>
</comment>
<proteinExistence type="predicted"/>
<dbReference type="RefSeq" id="WP_058775345.1">
    <property type="nucleotide sequence ID" value="NZ_LDSD01000004.1"/>
</dbReference>
<dbReference type="InterPro" id="IPR041129">
    <property type="entry name" value="CdiI_2"/>
</dbReference>
<feature type="domain" description="CdiI immunity protein" evidence="1">
    <location>
        <begin position="6"/>
        <end position="94"/>
    </location>
</feature>
<dbReference type="Pfam" id="PF18593">
    <property type="entry name" value="CdiI_2"/>
    <property type="match status" value="1"/>
</dbReference>